<feature type="compositionally biased region" description="Low complexity" evidence="1">
    <location>
        <begin position="52"/>
        <end position="63"/>
    </location>
</feature>
<keyword evidence="2" id="KW-0732">Signal</keyword>
<feature type="signal peptide" evidence="2">
    <location>
        <begin position="1"/>
        <end position="21"/>
    </location>
</feature>
<accession>A0AAD3HBV9</accession>
<evidence type="ECO:0000313" key="4">
    <source>
        <dbReference type="Proteomes" id="UP001054902"/>
    </source>
</evidence>
<keyword evidence="4" id="KW-1185">Reference proteome</keyword>
<feature type="chain" id="PRO_5042290763" evidence="2">
    <location>
        <begin position="22"/>
        <end position="475"/>
    </location>
</feature>
<dbReference type="AlphaFoldDB" id="A0AAD3HBV9"/>
<organism evidence="3 4">
    <name type="scientific">Chaetoceros tenuissimus</name>
    <dbReference type="NCBI Taxonomy" id="426638"/>
    <lineage>
        <taxon>Eukaryota</taxon>
        <taxon>Sar</taxon>
        <taxon>Stramenopiles</taxon>
        <taxon>Ochrophyta</taxon>
        <taxon>Bacillariophyta</taxon>
        <taxon>Coscinodiscophyceae</taxon>
        <taxon>Chaetocerotophycidae</taxon>
        <taxon>Chaetocerotales</taxon>
        <taxon>Chaetocerotaceae</taxon>
        <taxon>Chaetoceros</taxon>
    </lineage>
</organism>
<feature type="region of interest" description="Disordered" evidence="1">
    <location>
        <begin position="30"/>
        <end position="74"/>
    </location>
</feature>
<gene>
    <name evidence="3" type="ORF">CTEN210_14047</name>
</gene>
<comment type="caution">
    <text evidence="3">The sequence shown here is derived from an EMBL/GenBank/DDBJ whole genome shotgun (WGS) entry which is preliminary data.</text>
</comment>
<proteinExistence type="predicted"/>
<dbReference type="Proteomes" id="UP001054902">
    <property type="component" value="Unassembled WGS sequence"/>
</dbReference>
<protein>
    <submittedName>
        <fullName evidence="3">Uncharacterized protein</fullName>
    </submittedName>
</protein>
<sequence>MISKTQTTFVALLLLVGSASAKSISTVPSHISLIPRGGNDAPMKRRKRSKGGKSSNSRIRSSNAEISKSMDDPAKMMGDAIRQRASELLEDDMTQQRMKNHSENSIFTSLSYAIGTSEEHQIDEGGGVEPPANAVIANYFLKSHGGAHGIQSLASLFAVLFGAGTYFIPSSNLDLKVRLMQRTLICGFAKHFSGFLGAATMSANNIPDIGWKQTRLRIEALALDPVAQYLFYCALLIVWSNGAVPSLSKTAKVAKGAAVVASKELVTKFPWWVKDDKWRPLCMTCILMPILVREIVSTLWVISDVLVLYHASKSSTDSSSPTVLKGGKSVLDAIMSILLTPKVWRNANAVERQKLLAKLVGKISIAFEVGTSALLIYDAMRAFLDFSIAPVSERPNILAVAKRILCARLMVNFLLVRKKKVIQLVTEIRGGAIHLPSRVLDCLLEPSKAIGLDDEDQDAGEKKTFSNLASLAFGF</sequence>
<evidence type="ECO:0000256" key="1">
    <source>
        <dbReference type="SAM" id="MobiDB-lite"/>
    </source>
</evidence>
<reference evidence="3 4" key="1">
    <citation type="journal article" date="2021" name="Sci. Rep.">
        <title>The genome of the diatom Chaetoceros tenuissimus carries an ancient integrated fragment of an extant virus.</title>
        <authorList>
            <person name="Hongo Y."/>
            <person name="Kimura K."/>
            <person name="Takaki Y."/>
            <person name="Yoshida Y."/>
            <person name="Baba S."/>
            <person name="Kobayashi G."/>
            <person name="Nagasaki K."/>
            <person name="Hano T."/>
            <person name="Tomaru Y."/>
        </authorList>
    </citation>
    <scope>NUCLEOTIDE SEQUENCE [LARGE SCALE GENOMIC DNA]</scope>
    <source>
        <strain evidence="3 4">NIES-3715</strain>
    </source>
</reference>
<evidence type="ECO:0000313" key="3">
    <source>
        <dbReference type="EMBL" id="GFH57571.1"/>
    </source>
</evidence>
<name>A0AAD3HBV9_9STRA</name>
<dbReference type="EMBL" id="BLLK01000058">
    <property type="protein sequence ID" value="GFH57571.1"/>
    <property type="molecule type" value="Genomic_DNA"/>
</dbReference>
<evidence type="ECO:0000256" key="2">
    <source>
        <dbReference type="SAM" id="SignalP"/>
    </source>
</evidence>